<dbReference type="GeneID" id="36625941"/>
<dbReference type="AlphaFoldDB" id="A0A2T4A8Z9"/>
<accession>A0A2T4A8Z9</accession>
<dbReference type="InterPro" id="IPR029058">
    <property type="entry name" value="AB_hydrolase_fold"/>
</dbReference>
<dbReference type="NCBIfam" id="TIGR00976">
    <property type="entry name" value="CocE_NonD"/>
    <property type="match status" value="1"/>
</dbReference>
<dbReference type="PANTHER" id="PTHR43056">
    <property type="entry name" value="PEPTIDASE S9 PROLYL OLIGOPEPTIDASE"/>
    <property type="match status" value="1"/>
</dbReference>
<sequence>MAQFIDNIPVLQAPLTSIHAPGAQYNGLNPATRTLTAGFQKKSSHRPFRAAAIFEQDIEVPLRDGVVIRADVFRPADVNDPVPALVVWSPYGKSGTDIILGRVGVAQSRLSGFESFEGPVPAEWTARGYAIVNVNSRGSYDSQGDVRSASNPTREGHDGYDTIEHVARLPWCSGKIAMVGNSWLAMAQWHIAAQNPPHLTCFAPLEGCSDFYRESLCRGGVPYLPFWGFLGGQTLFGRNNQEDVIGMLEKYPRLNAYWEDKRAKIEQIKIPCYVLASYSTGLHTIGSFREPEYNHIFTDFPVPSTEYRIYYLSQDGTLTWSPDQMSTTLSYQSDVTALQMDSDSEELSFDCTLPTDSYLVGYSKAVLYMSCPDHDDLDVFVQIRKADSTGEVLQNINIPLQELGVDAEEVALINTNVYVGPLGILRASRRKIDMDRSKPHWALHSHNEDEKISPGTIVKLEIGIWPSGIKFEKGEKLVFKVSGHDMRLAEFEPLRGKFTTSNKGLILCTWVQTILAMSRFPL</sequence>
<gene>
    <name evidence="3" type="ORF">M431DRAFT_495504</name>
</gene>
<dbReference type="InterPro" id="IPR050585">
    <property type="entry name" value="Xaa-Pro_dipeptidyl-ppase/CocE"/>
</dbReference>
<name>A0A2T4A8Z9_TRIHA</name>
<reference evidence="3 4" key="1">
    <citation type="submission" date="2016-07" db="EMBL/GenBank/DDBJ databases">
        <title>Multiple horizontal gene transfer events from other fungi enriched the ability of initially mycotrophic Trichoderma (Ascomycota) to feed on dead plant biomass.</title>
        <authorList>
            <consortium name="DOE Joint Genome Institute"/>
            <person name="Aerts A."/>
            <person name="Atanasova L."/>
            <person name="Chenthamara K."/>
            <person name="Zhang J."/>
            <person name="Grujic M."/>
            <person name="Henrissat B."/>
            <person name="Kuo A."/>
            <person name="Salamov A."/>
            <person name="Lipzen A."/>
            <person name="Labutti K."/>
            <person name="Barry K."/>
            <person name="Miao Y."/>
            <person name="Rahimi M.J."/>
            <person name="Shen Q."/>
            <person name="Grigoriev I.V."/>
            <person name="Kubicek C.P."/>
            <person name="Druzhinina I.S."/>
        </authorList>
    </citation>
    <scope>NUCLEOTIDE SEQUENCE [LARGE SCALE GENOMIC DNA]</scope>
    <source>
        <strain evidence="3 4">CBS 226.95</strain>
    </source>
</reference>
<dbReference type="Pfam" id="PF02129">
    <property type="entry name" value="Peptidase_S15"/>
    <property type="match status" value="1"/>
</dbReference>
<dbReference type="GO" id="GO:0008239">
    <property type="term" value="F:dipeptidyl-peptidase activity"/>
    <property type="evidence" value="ECO:0007669"/>
    <property type="project" value="InterPro"/>
</dbReference>
<dbReference type="Gene3D" id="1.10.3020.20">
    <property type="match status" value="1"/>
</dbReference>
<organism evidence="3 4">
    <name type="scientific">Trichoderma harzianum CBS 226.95</name>
    <dbReference type="NCBI Taxonomy" id="983964"/>
    <lineage>
        <taxon>Eukaryota</taxon>
        <taxon>Fungi</taxon>
        <taxon>Dikarya</taxon>
        <taxon>Ascomycota</taxon>
        <taxon>Pezizomycotina</taxon>
        <taxon>Sordariomycetes</taxon>
        <taxon>Hypocreomycetidae</taxon>
        <taxon>Hypocreales</taxon>
        <taxon>Hypocreaceae</taxon>
        <taxon>Trichoderma</taxon>
    </lineage>
</organism>
<keyword evidence="4" id="KW-1185">Reference proteome</keyword>
<evidence type="ECO:0000313" key="3">
    <source>
        <dbReference type="EMBL" id="PTB53537.1"/>
    </source>
</evidence>
<feature type="domain" description="Xaa-Pro dipeptidyl-peptidase C-terminal" evidence="2">
    <location>
        <begin position="272"/>
        <end position="511"/>
    </location>
</feature>
<dbReference type="SUPFAM" id="SSF49785">
    <property type="entry name" value="Galactose-binding domain-like"/>
    <property type="match status" value="1"/>
</dbReference>
<dbReference type="SUPFAM" id="SSF53474">
    <property type="entry name" value="alpha/beta-Hydrolases"/>
    <property type="match status" value="1"/>
</dbReference>
<dbReference type="InterPro" id="IPR000383">
    <property type="entry name" value="Xaa-Pro-like_dom"/>
</dbReference>
<evidence type="ECO:0000256" key="1">
    <source>
        <dbReference type="ARBA" id="ARBA00022801"/>
    </source>
</evidence>
<protein>
    <recommendedName>
        <fullName evidence="2">Xaa-Pro dipeptidyl-peptidase C-terminal domain-containing protein</fullName>
    </recommendedName>
</protein>
<proteinExistence type="predicted"/>
<dbReference type="Gene3D" id="2.60.120.260">
    <property type="entry name" value="Galactose-binding domain-like"/>
    <property type="match status" value="1"/>
</dbReference>
<dbReference type="STRING" id="983964.A0A2T4A8Z9"/>
<dbReference type="RefSeq" id="XP_024773214.1">
    <property type="nucleotide sequence ID" value="XM_024917372.1"/>
</dbReference>
<dbReference type="PANTHER" id="PTHR43056:SF10">
    <property type="entry name" value="COCE_NOND FAMILY, PUTATIVE (AFU_ORTHOLOGUE AFUA_7G00600)-RELATED"/>
    <property type="match status" value="1"/>
</dbReference>
<evidence type="ECO:0000259" key="2">
    <source>
        <dbReference type="SMART" id="SM00939"/>
    </source>
</evidence>
<dbReference type="InterPro" id="IPR005674">
    <property type="entry name" value="CocE/Ser_esterase"/>
</dbReference>
<dbReference type="InterPro" id="IPR008979">
    <property type="entry name" value="Galactose-bd-like_sf"/>
</dbReference>
<dbReference type="SMART" id="SM00939">
    <property type="entry name" value="PepX_C"/>
    <property type="match status" value="1"/>
</dbReference>
<dbReference type="Gene3D" id="3.40.50.1820">
    <property type="entry name" value="alpha/beta hydrolase"/>
    <property type="match status" value="1"/>
</dbReference>
<dbReference type="EMBL" id="KZ679681">
    <property type="protein sequence ID" value="PTB53537.1"/>
    <property type="molecule type" value="Genomic_DNA"/>
</dbReference>
<dbReference type="Proteomes" id="UP000241690">
    <property type="component" value="Unassembled WGS sequence"/>
</dbReference>
<dbReference type="InterPro" id="IPR013736">
    <property type="entry name" value="Xaa-Pro_dipept_C"/>
</dbReference>
<dbReference type="Pfam" id="PF08530">
    <property type="entry name" value="PepX_C"/>
    <property type="match status" value="1"/>
</dbReference>
<keyword evidence="1" id="KW-0378">Hydrolase</keyword>
<evidence type="ECO:0000313" key="4">
    <source>
        <dbReference type="Proteomes" id="UP000241690"/>
    </source>
</evidence>